<accession>A0A328DPZ9</accession>
<sequence>MKAMKAAEGPLGFLSGSALKRPDRGRLLDFIGCLCFGIHVIKIKGDTTSRMSGLANIGKHVLGQIGKQEYDKALAYIKACLERCTGDSREKEEEQCLLYELCAMVYINKGEGEVALMEATLAFEIHKKYRTFFKHSEVADIFGNPFILTEPAHVLENFFSLEAQSLWSQDVRKTYETWWKHIECLHRSIFRDIAQGLLFLYSRGECCGQLASNVYVTDEGRGKILPSMYVDSSPKDDLRHLVRLMKDVIQQPFPGATLDDFPLPLELKRFFSFIGVGNLKKVPVWYQIYPPYFWTVRERISFVHRFKTMMFSQQIVGKLNKELLKMNFFCNSAKNLDGVFKEIWKKGDPSLKEQTKSEGVLSNSGLKDISYKGRIAIVRFARTLYVHINGDEYQHFRRKILDDEEIESEITRMWPELYVNLFECACNCSKIGIMNGVCLRQIATYVA</sequence>
<reference evidence="1 2" key="1">
    <citation type="submission" date="2018-06" db="EMBL/GenBank/DDBJ databases">
        <title>The Genome of Cuscuta australis (Dodder) Provides Insight into the Evolution of Plant Parasitism.</title>
        <authorList>
            <person name="Liu H."/>
        </authorList>
    </citation>
    <scope>NUCLEOTIDE SEQUENCE [LARGE SCALE GENOMIC DNA]</scope>
    <source>
        <strain evidence="2">cv. Yunnan</strain>
        <tissue evidence="1">Vines</tissue>
    </source>
</reference>
<keyword evidence="2" id="KW-1185">Reference proteome</keyword>
<organism evidence="1 2">
    <name type="scientific">Cuscuta australis</name>
    <dbReference type="NCBI Taxonomy" id="267555"/>
    <lineage>
        <taxon>Eukaryota</taxon>
        <taxon>Viridiplantae</taxon>
        <taxon>Streptophyta</taxon>
        <taxon>Embryophyta</taxon>
        <taxon>Tracheophyta</taxon>
        <taxon>Spermatophyta</taxon>
        <taxon>Magnoliopsida</taxon>
        <taxon>eudicotyledons</taxon>
        <taxon>Gunneridae</taxon>
        <taxon>Pentapetalae</taxon>
        <taxon>asterids</taxon>
        <taxon>lamiids</taxon>
        <taxon>Solanales</taxon>
        <taxon>Convolvulaceae</taxon>
        <taxon>Cuscuteae</taxon>
        <taxon>Cuscuta</taxon>
        <taxon>Cuscuta subgen. Grammica</taxon>
        <taxon>Cuscuta sect. Cleistogrammica</taxon>
    </lineage>
</organism>
<dbReference type="EMBL" id="NQVE01000111">
    <property type="protein sequence ID" value="RAL47684.1"/>
    <property type="molecule type" value="Genomic_DNA"/>
</dbReference>
<evidence type="ECO:0000313" key="2">
    <source>
        <dbReference type="Proteomes" id="UP000249390"/>
    </source>
</evidence>
<proteinExistence type="predicted"/>
<gene>
    <name evidence="1" type="ORF">DM860_012309</name>
</gene>
<comment type="caution">
    <text evidence="1">The sequence shown here is derived from an EMBL/GenBank/DDBJ whole genome shotgun (WGS) entry which is preliminary data.</text>
</comment>
<dbReference type="AlphaFoldDB" id="A0A328DPZ9"/>
<evidence type="ECO:0000313" key="1">
    <source>
        <dbReference type="EMBL" id="RAL47684.1"/>
    </source>
</evidence>
<protein>
    <submittedName>
        <fullName evidence="1">Uncharacterized protein</fullName>
    </submittedName>
</protein>
<dbReference type="Proteomes" id="UP000249390">
    <property type="component" value="Unassembled WGS sequence"/>
</dbReference>
<name>A0A328DPZ9_9ASTE</name>